<evidence type="ECO:0000313" key="16">
    <source>
        <dbReference type="EMBL" id="CDI44920.1"/>
    </source>
</evidence>
<dbReference type="Gene3D" id="1.10.287.30">
    <property type="entry name" value="E2 (early) protein, N terminal domain, subdomain 1"/>
    <property type="match status" value="1"/>
</dbReference>
<dbReference type="InterPro" id="IPR033668">
    <property type="entry name" value="Reg_prot_E2"/>
</dbReference>
<dbReference type="InterPro" id="IPR001866">
    <property type="entry name" value="PPV_E2_N"/>
</dbReference>
<evidence type="ECO:0000256" key="2">
    <source>
        <dbReference type="ARBA" id="ARBA00007794"/>
    </source>
</evidence>
<keyword evidence="3 12" id="KW-0678">Repressor</keyword>
<evidence type="ECO:0000256" key="4">
    <source>
        <dbReference type="ARBA" id="ARBA00022518"/>
    </source>
</evidence>
<comment type="PTM">
    <text evidence="12">Phosphorylated.</text>
</comment>
<evidence type="ECO:0000256" key="6">
    <source>
        <dbReference type="ARBA" id="ARBA00022562"/>
    </source>
</evidence>
<protein>
    <recommendedName>
        <fullName evidence="12">Regulatory protein E2</fullName>
    </recommendedName>
</protein>
<dbReference type="SUPFAM" id="SSF51332">
    <property type="entry name" value="E2 regulatory, transactivation domain"/>
    <property type="match status" value="1"/>
</dbReference>
<evidence type="ECO:0000256" key="7">
    <source>
        <dbReference type="ARBA" id="ARBA00022705"/>
    </source>
</evidence>
<dbReference type="InterPro" id="IPR036050">
    <property type="entry name" value="Regulatory_protein_E2_N"/>
</dbReference>
<name>U6ELC3_9PAPI</name>
<dbReference type="Proteomes" id="UP000157251">
    <property type="component" value="Segment"/>
</dbReference>
<comment type="function">
    <text evidence="12">Plays a role in the initiation of viral DNA replication. A dimer of E2 interacts with a dimer of E1 in order to improve specificity of E1 DNA binding activity. Once the complex recognizes and binds DNA at specific sites, the E2 dimer is removed from DNA. E2 also regulates viral transcription through binding to the E2RE response element (5'-ACCNNNNNNGGT-3') present in multiple copies in the regulatory regions of the viral genome. Activates or represses transcription depending on E2RE's position with regards to proximal promoter elements including the TATA-box. Repression occurs by sterically hindering the assembly of the transcription initiation complex.</text>
</comment>
<evidence type="ECO:0000256" key="1">
    <source>
        <dbReference type="ARBA" id="ARBA00004147"/>
    </source>
</evidence>
<evidence type="ECO:0000256" key="3">
    <source>
        <dbReference type="ARBA" id="ARBA00022491"/>
    </source>
</evidence>
<dbReference type="KEGG" id="vg:37619569"/>
<keyword evidence="6 12" id="KW-1048">Host nucleus</keyword>
<feature type="compositionally biased region" description="Basic and acidic residues" evidence="13">
    <location>
        <begin position="264"/>
        <end position="289"/>
    </location>
</feature>
<dbReference type="RefSeq" id="YP_009508232.1">
    <property type="nucleotide sequence ID" value="NC_038914.1"/>
</dbReference>
<comment type="caution">
    <text evidence="12">Lacks conserved residue(s) required for the propagation of feature annotation.</text>
</comment>
<comment type="similarity">
    <text evidence="12">Belongs to the papillomaviridae E2 protein family.</text>
</comment>
<evidence type="ECO:0000313" key="17">
    <source>
        <dbReference type="Proteomes" id="UP000157251"/>
    </source>
</evidence>
<feature type="compositionally biased region" description="Polar residues" evidence="13">
    <location>
        <begin position="242"/>
        <end position="256"/>
    </location>
</feature>
<sequence>MNQADLTARFDALQDTLMTLYERNATDIDSQILHWETVRKQYVTMYYARKEGYRSLGMQPLPALTVSEYKAKEAIQMVILLRSLRQSQFSNELWTLTDTSAELLHTQPKNCFKKHGYTVEVYFDENPANVFPYTNWDSIYYQDSHEQWHKTAGLVDYDGMYFQETNGDRTYFQLFHKDALRYGSTGRWSVHYKNQTILPSASVSSSTRQPVDEPAETTAYPSTPPQIAAGGSQRSQTEERGTVSSTQQTPPATISSVRLRRRRGQGERTTRERESPTKRRRTTETDSARLESVPAPEAVGTRHRTVPSTGLSRLGRLQEEARDPPAILVTGPGNSLKCWRWRLKKFSRYYLRMSTVWSWAGEVCPKASKNRMLIAFRDNEQRSVFLKLVSMPKHTTFGLAQLGIL</sequence>
<proteinExistence type="inferred from homology"/>
<keyword evidence="11 12" id="KW-0804">Transcription</keyword>
<evidence type="ECO:0000259" key="14">
    <source>
        <dbReference type="Pfam" id="PF00508"/>
    </source>
</evidence>
<dbReference type="Gene3D" id="3.30.70.330">
    <property type="match status" value="1"/>
</dbReference>
<evidence type="ECO:0000256" key="11">
    <source>
        <dbReference type="ARBA" id="ARBA00023163"/>
    </source>
</evidence>
<evidence type="ECO:0000256" key="8">
    <source>
        <dbReference type="ARBA" id="ARBA00023015"/>
    </source>
</evidence>
<evidence type="ECO:0000256" key="5">
    <source>
        <dbReference type="ARBA" id="ARBA00022553"/>
    </source>
</evidence>
<dbReference type="InterPro" id="IPR012677">
    <property type="entry name" value="Nucleotide-bd_a/b_plait_sf"/>
</dbReference>
<dbReference type="InterPro" id="IPR042504">
    <property type="entry name" value="Regulatory_protein_E2_N_2"/>
</dbReference>
<dbReference type="GO" id="GO:0042025">
    <property type="term" value="C:host cell nucleus"/>
    <property type="evidence" value="ECO:0007669"/>
    <property type="project" value="UniProtKB-SubCell"/>
</dbReference>
<evidence type="ECO:0000259" key="15">
    <source>
        <dbReference type="Pfam" id="PF00511"/>
    </source>
</evidence>
<dbReference type="HAMAP" id="MF_04001">
    <property type="entry name" value="PPV_E2"/>
    <property type="match status" value="1"/>
</dbReference>
<dbReference type="EMBL" id="HG530535">
    <property type="protein sequence ID" value="CDI44920.1"/>
    <property type="molecule type" value="Genomic_DNA"/>
</dbReference>
<dbReference type="InterPro" id="IPR000427">
    <property type="entry name" value="Papillomavirus_E2_C"/>
</dbReference>
<dbReference type="GO" id="GO:0006351">
    <property type="term" value="P:DNA-templated transcription"/>
    <property type="evidence" value="ECO:0007669"/>
    <property type="project" value="UniProtKB-UniRule"/>
</dbReference>
<keyword evidence="5 12" id="KW-0597">Phosphoprotein</keyword>
<evidence type="ECO:0000256" key="12">
    <source>
        <dbReference type="HAMAP-Rule" id="MF_04001"/>
    </source>
</evidence>
<dbReference type="GO" id="GO:0006260">
    <property type="term" value="P:DNA replication"/>
    <property type="evidence" value="ECO:0007669"/>
    <property type="project" value="UniProtKB-KW"/>
</dbReference>
<keyword evidence="17" id="KW-1185">Reference proteome</keyword>
<keyword evidence="4 12" id="KW-0244">Early protein</keyword>
<evidence type="ECO:0000256" key="9">
    <source>
        <dbReference type="ARBA" id="ARBA00023125"/>
    </source>
</evidence>
<dbReference type="OrthoDB" id="15886at10239"/>
<feature type="domain" description="Papillomavirus E2 N-terminal" evidence="14">
    <location>
        <begin position="5"/>
        <end position="199"/>
    </location>
</feature>
<dbReference type="GO" id="GO:0006275">
    <property type="term" value="P:regulation of DNA replication"/>
    <property type="evidence" value="ECO:0007669"/>
    <property type="project" value="UniProtKB-UniRule"/>
</dbReference>
<feature type="region of interest" description="Disordered" evidence="13">
    <location>
        <begin position="201"/>
        <end position="292"/>
    </location>
</feature>
<gene>
    <name evidence="12 16" type="primary">E2</name>
</gene>
<comment type="subunit">
    <text evidence="12">Binds DNA as homodimer. Interacts with protein E1; this interaction greatly increases E1 DNA-binding activity. Interacts with protein L1; this interaction enhances E2-dependent replication and transcription activation. Interacts with protein L2; this interaction inhibits E2 transcriptional activity but not DNA replication function E2. Interacts with protein E7; this interaction inhibits E7 oncogenic activity. Interacts with host TAF1; this interaction modulates E2-dependent transcriptional regulation. Interacts with host BRD4; this interaction mediates E2 transcriptional activation function. Additionally, the interaction with host BRD4 on mitotic chromosomes mediates tethering of the viral genome. Interacts with host TOPBP1; this interaction is required for optimal viral DNA replication.</text>
</comment>
<comment type="subcellular location">
    <subcellularLocation>
        <location evidence="1 12">Host nucleus</location>
    </subcellularLocation>
</comment>
<keyword evidence="8 12" id="KW-0805">Transcription regulation</keyword>
<keyword evidence="7 12" id="KW-0235">DNA replication</keyword>
<dbReference type="GO" id="GO:0003700">
    <property type="term" value="F:DNA-binding transcription factor activity"/>
    <property type="evidence" value="ECO:0007669"/>
    <property type="project" value="UniProtKB-UniRule"/>
</dbReference>
<reference evidence="16 17" key="1">
    <citation type="submission" date="2013-09" db="EMBL/GenBank/DDBJ databases">
        <title>Novel Human papillomavirus causing verruca vulgaris.</title>
        <authorList>
            <person name="Kocjan B.J."/>
            <person name="Hozjak L."/>
            <person name="Poljak M."/>
        </authorList>
    </citation>
    <scope>NUCLEOTIDE SEQUENCE [LARGE SCALE GENOMIC DNA]</scope>
    <source>
        <strain evidence="16">SIBX17</strain>
    </source>
</reference>
<dbReference type="GO" id="GO:0000166">
    <property type="term" value="F:nucleotide binding"/>
    <property type="evidence" value="ECO:0007669"/>
    <property type="project" value="UniProtKB-UniRule"/>
</dbReference>
<keyword evidence="9 12" id="KW-0238">DNA-binding</keyword>
<accession>U6ELC3</accession>
<dbReference type="Gene3D" id="2.170.200.10">
    <property type="entry name" value="Papillomavirus E2 early protein domain"/>
    <property type="match status" value="1"/>
</dbReference>
<dbReference type="InterPro" id="IPR042503">
    <property type="entry name" value="Regulatory_protein_E2_N_1"/>
</dbReference>
<evidence type="ECO:0000256" key="13">
    <source>
        <dbReference type="SAM" id="MobiDB-lite"/>
    </source>
</evidence>
<dbReference type="Pfam" id="PF00511">
    <property type="entry name" value="PPV_E2_C"/>
    <property type="match status" value="1"/>
</dbReference>
<keyword evidence="10 12" id="KW-0010">Activator</keyword>
<feature type="region of interest" description="DNA-binding domain" evidence="12">
    <location>
        <begin position="323"/>
        <end position="405"/>
    </location>
</feature>
<organism evidence="16 17">
    <name type="scientific">Human papillomavirus 184</name>
    <dbReference type="NCBI Taxonomy" id="1472343"/>
    <lineage>
        <taxon>Viruses</taxon>
        <taxon>Monodnaviria</taxon>
        <taxon>Shotokuvirae</taxon>
        <taxon>Cossaviricota</taxon>
        <taxon>Papovaviricetes</taxon>
        <taxon>Zurhausenvirales</taxon>
        <taxon>Papillomaviridae</taxon>
        <taxon>Firstpapillomavirinae</taxon>
        <taxon>Gammapapillomavirus</taxon>
        <taxon>Gammapapillomavirus 25</taxon>
    </lineage>
</organism>
<dbReference type="GO" id="GO:0039693">
    <property type="term" value="P:viral DNA genome replication"/>
    <property type="evidence" value="ECO:0007669"/>
    <property type="project" value="UniProtKB-UniRule"/>
</dbReference>
<feature type="domain" description="Papillomavirus E2 C-terminal" evidence="15">
    <location>
        <begin position="325"/>
        <end position="398"/>
    </location>
</feature>
<comment type="similarity">
    <text evidence="2">Belongs to the papillomaviridae E8^E2C protein family.</text>
</comment>
<dbReference type="InterPro" id="IPR035975">
    <property type="entry name" value="E2/EBNA1_C_sf"/>
</dbReference>
<dbReference type="GO" id="GO:0003677">
    <property type="term" value="F:DNA binding"/>
    <property type="evidence" value="ECO:0007669"/>
    <property type="project" value="UniProtKB-UniRule"/>
</dbReference>
<dbReference type="GeneID" id="37619569"/>
<dbReference type="SUPFAM" id="SSF54957">
    <property type="entry name" value="Viral DNA-binding domain"/>
    <property type="match status" value="1"/>
</dbReference>
<evidence type="ECO:0000256" key="10">
    <source>
        <dbReference type="ARBA" id="ARBA00023159"/>
    </source>
</evidence>
<dbReference type="Pfam" id="PF00508">
    <property type="entry name" value="PPV_E2_N"/>
    <property type="match status" value="1"/>
</dbReference>